<evidence type="ECO:0000259" key="3">
    <source>
        <dbReference type="Pfam" id="PF12161"/>
    </source>
</evidence>
<comment type="caution">
    <text evidence="4">The sequence shown here is derived from an EMBL/GenBank/DDBJ whole genome shotgun (WGS) entry which is preliminary data.</text>
</comment>
<dbReference type="RefSeq" id="WP_271890815.1">
    <property type="nucleotide sequence ID" value="NZ_JAQBIE010000063.1"/>
</dbReference>
<gene>
    <name evidence="4" type="ORF">PAF17_20010</name>
</gene>
<sequence length="71" mass="8266">MNVQQHKKLTDDIWEIAKRLRGPYRPPQYRLVMLPMVVLRRLDCVLEDSTDRVHAEYNRLGSGPIDLFGGS</sequence>
<dbReference type="Proteomes" id="UP001165641">
    <property type="component" value="Unassembled WGS sequence"/>
</dbReference>
<dbReference type="InterPro" id="IPR038333">
    <property type="entry name" value="T1MK-like_N_sf"/>
</dbReference>
<evidence type="ECO:0000256" key="1">
    <source>
        <dbReference type="ARBA" id="ARBA00006594"/>
    </source>
</evidence>
<accession>A0ABT4ZK18</accession>
<name>A0ABT4ZK18_9RHOB</name>
<evidence type="ECO:0000256" key="2">
    <source>
        <dbReference type="ARBA" id="ARBA00022747"/>
    </source>
</evidence>
<dbReference type="InterPro" id="IPR022749">
    <property type="entry name" value="D12N6_MeTrfase_N"/>
</dbReference>
<dbReference type="Gene3D" id="1.20.1260.30">
    <property type="match status" value="1"/>
</dbReference>
<dbReference type="EMBL" id="JAQBIE010000063">
    <property type="protein sequence ID" value="MDB6179724.1"/>
    <property type="molecule type" value="Genomic_DNA"/>
</dbReference>
<keyword evidence="2" id="KW-0680">Restriction system</keyword>
<reference evidence="4" key="1">
    <citation type="submission" date="2022-12" db="EMBL/GenBank/DDBJ databases">
        <title>Paracoccus onchidii sp. nov., isolated from a marine invertebrate from the South China Sea.</title>
        <authorList>
            <person name="Xu S."/>
            <person name="Liu Z."/>
            <person name="Xu Y."/>
        </authorList>
    </citation>
    <scope>NUCLEOTIDE SEQUENCE</scope>
    <source>
        <strain evidence="4">Z330</strain>
    </source>
</reference>
<evidence type="ECO:0000313" key="5">
    <source>
        <dbReference type="Proteomes" id="UP001165641"/>
    </source>
</evidence>
<organism evidence="4 5">
    <name type="scientific">Paracoccus onchidii</name>
    <dbReference type="NCBI Taxonomy" id="3017813"/>
    <lineage>
        <taxon>Bacteria</taxon>
        <taxon>Pseudomonadati</taxon>
        <taxon>Pseudomonadota</taxon>
        <taxon>Alphaproteobacteria</taxon>
        <taxon>Rhodobacterales</taxon>
        <taxon>Paracoccaceae</taxon>
        <taxon>Paracoccus</taxon>
    </lineage>
</organism>
<dbReference type="Pfam" id="PF12161">
    <property type="entry name" value="HsdM_N"/>
    <property type="match status" value="1"/>
</dbReference>
<comment type="similarity">
    <text evidence="1">Belongs to the N(4)/N(6)-methyltransferase family.</text>
</comment>
<keyword evidence="5" id="KW-1185">Reference proteome</keyword>
<feature type="domain" description="N6 adenine-specific DNA methyltransferase N-terminal" evidence="3">
    <location>
        <begin position="9"/>
        <end position="58"/>
    </location>
</feature>
<evidence type="ECO:0000313" key="4">
    <source>
        <dbReference type="EMBL" id="MDB6179724.1"/>
    </source>
</evidence>
<proteinExistence type="inferred from homology"/>
<protein>
    <submittedName>
        <fullName evidence="4">Type I restriction-modification system subunit M N-terminal domain-containing protein</fullName>
    </submittedName>
</protein>